<dbReference type="Pfam" id="PF04997">
    <property type="entry name" value="RNA_pol_Rpb1_1"/>
    <property type="match status" value="1"/>
</dbReference>
<dbReference type="Pfam" id="PF04990">
    <property type="entry name" value="RNA_pol_Rpb1_7"/>
    <property type="match status" value="1"/>
</dbReference>
<keyword evidence="11 14" id="KW-0804">Transcription</keyword>
<dbReference type="InterPro" id="IPR038120">
    <property type="entry name" value="Rpb1_funnel_sf"/>
</dbReference>
<evidence type="ECO:0000256" key="8">
    <source>
        <dbReference type="ARBA" id="ARBA00022737"/>
    </source>
</evidence>
<evidence type="ECO:0000256" key="2">
    <source>
        <dbReference type="ARBA" id="ARBA00006460"/>
    </source>
</evidence>
<dbReference type="Pfam" id="PF04983">
    <property type="entry name" value="RNA_pol_Rpb1_3"/>
    <property type="match status" value="1"/>
</dbReference>
<comment type="function">
    <text evidence="14">DNA-dependent RNA polymerase catalyzes the transcription of DNA into RNA using the four ribonucleoside triphosphates as substrates.</text>
</comment>
<dbReference type="InterPro" id="IPR000684">
    <property type="entry name" value="RNA_pol_II_repeat_euk"/>
</dbReference>
<comment type="similarity">
    <text evidence="2 14">Belongs to the RNA polymerase beta' chain family.</text>
</comment>
<dbReference type="EC" id="2.7.7.6" evidence="14"/>
<evidence type="ECO:0000256" key="3">
    <source>
        <dbReference type="ARBA" id="ARBA00022478"/>
    </source>
</evidence>
<protein>
    <recommendedName>
        <fullName evidence="14">DNA-directed RNA polymerase subunit</fullName>
        <ecNumber evidence="14">2.7.7.6</ecNumber>
    </recommendedName>
</protein>
<dbReference type="InterPro" id="IPR007073">
    <property type="entry name" value="RNA_pol_Rpb1_7"/>
</dbReference>
<evidence type="ECO:0000256" key="11">
    <source>
        <dbReference type="ARBA" id="ARBA00023163"/>
    </source>
</evidence>
<dbReference type="GO" id="GO:0000428">
    <property type="term" value="C:DNA-directed RNA polymerase complex"/>
    <property type="evidence" value="ECO:0007669"/>
    <property type="project" value="UniProtKB-KW"/>
</dbReference>
<evidence type="ECO:0000313" key="18">
    <source>
        <dbReference type="Proteomes" id="UP001516464"/>
    </source>
</evidence>
<dbReference type="Pfam" id="PF05001">
    <property type="entry name" value="RNA_pol_Rpb1_R"/>
    <property type="match status" value="7"/>
</dbReference>
<evidence type="ECO:0000313" key="17">
    <source>
        <dbReference type="EMBL" id="KAF7683254.1"/>
    </source>
</evidence>
<keyword evidence="6 14" id="KW-0548">Nucleotidyltransferase</keyword>
<gene>
    <name evidence="17" type="primary">RPB1</name>
    <name evidence="17" type="ORF">TCON_1537</name>
</gene>
<evidence type="ECO:0000256" key="4">
    <source>
        <dbReference type="ARBA" id="ARBA00022553"/>
    </source>
</evidence>
<feature type="region of interest" description="Disordered" evidence="15">
    <location>
        <begin position="1395"/>
        <end position="1538"/>
    </location>
</feature>
<dbReference type="SUPFAM" id="SSF64484">
    <property type="entry name" value="beta and beta-prime subunits of DNA dependent RNA-polymerase"/>
    <property type="match status" value="1"/>
</dbReference>
<dbReference type="PANTHER" id="PTHR19376">
    <property type="entry name" value="DNA-DIRECTED RNA POLYMERASE"/>
    <property type="match status" value="1"/>
</dbReference>
<evidence type="ECO:0000256" key="6">
    <source>
        <dbReference type="ARBA" id="ARBA00022695"/>
    </source>
</evidence>
<dbReference type="InterPro" id="IPR007066">
    <property type="entry name" value="RNA_pol_Rpb1_3"/>
</dbReference>
<dbReference type="Gene3D" id="3.30.1490.180">
    <property type="entry name" value="RNA polymerase ii"/>
    <property type="match status" value="1"/>
</dbReference>
<dbReference type="InterPro" id="IPR007080">
    <property type="entry name" value="RNA_pol_Rpb1_1"/>
</dbReference>
<keyword evidence="5 14" id="KW-0808">Transferase</keyword>
<evidence type="ECO:0000256" key="5">
    <source>
        <dbReference type="ARBA" id="ARBA00022679"/>
    </source>
</evidence>
<dbReference type="InterPro" id="IPR006592">
    <property type="entry name" value="RNA_pol_N"/>
</dbReference>
<organism evidence="17 18">
    <name type="scientific">Astathelohania contejeani</name>
    <dbReference type="NCBI Taxonomy" id="164912"/>
    <lineage>
        <taxon>Eukaryota</taxon>
        <taxon>Fungi</taxon>
        <taxon>Fungi incertae sedis</taxon>
        <taxon>Microsporidia</taxon>
        <taxon>Astathelohaniidae</taxon>
        <taxon>Astathelohania</taxon>
    </lineage>
</organism>
<dbReference type="Gene3D" id="1.10.150.390">
    <property type="match status" value="1"/>
</dbReference>
<keyword evidence="8" id="KW-0677">Repeat</keyword>
<dbReference type="PRINTS" id="PR01217">
    <property type="entry name" value="PRICHEXTENSN"/>
</dbReference>
<dbReference type="Proteomes" id="UP001516464">
    <property type="component" value="Unassembled WGS sequence"/>
</dbReference>
<evidence type="ECO:0000256" key="10">
    <source>
        <dbReference type="ARBA" id="ARBA00023125"/>
    </source>
</evidence>
<evidence type="ECO:0000256" key="13">
    <source>
        <dbReference type="ARBA" id="ARBA00048552"/>
    </source>
</evidence>
<dbReference type="Gene3D" id="1.10.132.30">
    <property type="match status" value="1"/>
</dbReference>
<dbReference type="Pfam" id="PF00623">
    <property type="entry name" value="RNA_pol_Rpb1_2"/>
    <property type="match status" value="1"/>
</dbReference>
<dbReference type="InterPro" id="IPR007081">
    <property type="entry name" value="RNA_pol_Rpb1_5"/>
</dbReference>
<evidence type="ECO:0000256" key="12">
    <source>
        <dbReference type="ARBA" id="ARBA00023242"/>
    </source>
</evidence>
<dbReference type="CDD" id="cd02584">
    <property type="entry name" value="RNAP_II_Rpb1_C"/>
    <property type="match status" value="1"/>
</dbReference>
<dbReference type="Gene3D" id="6.10.250.2940">
    <property type="match status" value="1"/>
</dbReference>
<evidence type="ECO:0000256" key="15">
    <source>
        <dbReference type="SAM" id="MobiDB-lite"/>
    </source>
</evidence>
<dbReference type="Gene3D" id="2.40.40.20">
    <property type="match status" value="1"/>
</dbReference>
<dbReference type="CDD" id="cd02733">
    <property type="entry name" value="RNAP_II_RPB1_N"/>
    <property type="match status" value="1"/>
</dbReference>
<comment type="catalytic activity">
    <reaction evidence="13 14">
        <text>RNA(n) + a ribonucleoside 5'-triphosphate = RNA(n+1) + diphosphate</text>
        <dbReference type="Rhea" id="RHEA:21248"/>
        <dbReference type="Rhea" id="RHEA-COMP:14527"/>
        <dbReference type="Rhea" id="RHEA-COMP:17342"/>
        <dbReference type="ChEBI" id="CHEBI:33019"/>
        <dbReference type="ChEBI" id="CHEBI:61557"/>
        <dbReference type="ChEBI" id="CHEBI:140395"/>
        <dbReference type="EC" id="2.7.7.6"/>
    </reaction>
</comment>
<accession>A0ABQ7HYP3</accession>
<keyword evidence="3 14" id="KW-0240">DNA-directed RNA polymerase</keyword>
<dbReference type="PROSITE" id="PS00115">
    <property type="entry name" value="RNA_POL_II_REPEAT"/>
    <property type="match status" value="11"/>
</dbReference>
<evidence type="ECO:0000256" key="9">
    <source>
        <dbReference type="ARBA" id="ARBA00022833"/>
    </source>
</evidence>
<dbReference type="EMBL" id="SBIQ01000109">
    <property type="protein sequence ID" value="KAF7683254.1"/>
    <property type="molecule type" value="Genomic_DNA"/>
</dbReference>
<dbReference type="InterPro" id="IPR038593">
    <property type="entry name" value="RNA_pol_Rpb1_7_sf"/>
</dbReference>
<keyword evidence="7" id="KW-0479">Metal-binding</keyword>
<evidence type="ECO:0000256" key="14">
    <source>
        <dbReference type="RuleBase" id="RU004279"/>
    </source>
</evidence>
<sequence length="1538" mass="171033">MLSSETITKRIGSVQFGILSPEEIRAGSVVRIEHPETLEHGMPKEGGLIDPRMGTTERGILCMTCGQGASECIGHFGHIELAKPMFHIGYLAKIKKVLECVCFHCSKLKISKTTHKFGAVRNSTEARQRLNKIWMLSKTKTICEGEVVEDIGGVRTTTGCGGKQPTIRKEGMNLVAFMKGEESSEGKVILNGERVYSIFKKISEEDCEDMGFNLKYSRPEWMVLTVLLVPPPAVRPSIVMEAGLRGEDDLTHKLADIVKSNINLKKYEQDGAPGHILRDYEQLLQFHVATLIDNDITGQPQALQKNGRPLKSLSARLKGKEGRVRGNLMGKRVDFSARSVITPDPNISLIEVGVPERIARVHTFPERVTSFNLDSLEALIQKGPNEHPGANYVIRADGQKIDLRYNRGDIHLQEGYIVERHMRDGDIVLFNRQPSLHKMSMMAHRVRVMKNLTFRLNLSVTSPYNADFDGDEMNLHMPQSYATKAELEEIALVSKQIVSPQSNRPVMGIVQDTLCGVRKFTVKDTFLTRSEVMGLVYSSKLTNKAMDDLLDNPAISRPIRLWTGKQLFSLILPKINYKGYSSTYEEGKENDSVVLIQDGILHTGIIDKKTVGATQGGLIHVIYNDYGFQESNKFFDSLQKMINRWMTTVQGFTVGIGDTIADTSTMATIVKSIRHAKSEVRKIVEMARKNELERMPGMSLRETFESKVNVALNRARDVSGTSAQKSLKEQNNLKQMVLAGSKGSFINISQVTACVGQQNVEGKRIPFGFRSRTLPHFTKDDYGPESRGFVENSYLSGLTPEEFFFHAMGGREGLIDTAVKTAETGYLQRRLVKGLEDARVAYDASVRNGLGWVYQFKYGDDGYDGCKLEMQAVEDSNMKEDDKGRDVDRPSKLALPVNMKRLFWSAKRMFPLKPDLTIESINLIKEDLISFVNSRNPNIQFLNLISNWFSPKRCLNLNNRAMDWLVNEIKKRYLDSLITEGEMVGTLAAQSIGEPATQMTLNTFHYAGVASTVTLGVPRLKEIINVAKTLRTPSLRVVLSDRFNSSIEGARQIQSEIEFLDVAKVCASAEIWYDPVVDDTLIDEDRDFVRAYFDFPDEEVSIERISPWLMRLTLDRERLLAGNLVLSQVKERISAVFKNDIHIICSDDNSRTLVIRVRAIGQGDDDDVFYRRLVETTLNIHLKGYRNIKKVFLVEEKGKWLLQTEGVNLLSILSHSGVNGCKTVSNSIIETCEVLGIEACREAIMKELRSVIESDGSYVNYRHLGLLADIMTRKGVLTGITRHGVNRTHAGALMRCSFEETVDILLDAALCAENNECTGVTENIILGQVAKIGTGCLNLFLDMNSLKEAIPLVGRTKFEFESVSTPMIGSPVSDGNLSPMSGGWSPIATGGGYNPMSAPQIRLNSYSPTSPSYSPTSPSYSPTSPSYSPTSPSYSPTSPSYSPTSPSYSPTSPSYSPTSPSYSPTSPSYSPTSPSYSPTSPSYSPTSPSYSPTSPSYSPTSPSYSPTSPSYSPTSPSYSPTSYMSFDFNKKKRKDEDK</sequence>
<evidence type="ECO:0000259" key="16">
    <source>
        <dbReference type="SMART" id="SM00663"/>
    </source>
</evidence>
<dbReference type="InterPro" id="IPR044893">
    <property type="entry name" value="RNA_pol_Rpb1_clamp_domain"/>
</dbReference>
<dbReference type="InterPro" id="IPR042102">
    <property type="entry name" value="RNA_pol_Rpb1_3_sf"/>
</dbReference>
<dbReference type="Gene3D" id="3.30.1360.140">
    <property type="match status" value="1"/>
</dbReference>
<feature type="compositionally biased region" description="Low complexity" evidence="15">
    <location>
        <begin position="1405"/>
        <end position="1523"/>
    </location>
</feature>
<dbReference type="Pfam" id="PF05000">
    <property type="entry name" value="RNA_pol_Rpb1_4"/>
    <property type="match status" value="1"/>
</dbReference>
<name>A0ABQ7HYP3_9MICR</name>
<keyword evidence="18" id="KW-1185">Reference proteome</keyword>
<dbReference type="Gene3D" id="4.10.860.120">
    <property type="entry name" value="RNA polymerase II, clamp domain"/>
    <property type="match status" value="2"/>
</dbReference>
<dbReference type="SMART" id="SM00663">
    <property type="entry name" value="RPOLA_N"/>
    <property type="match status" value="1"/>
</dbReference>
<keyword evidence="4" id="KW-0597">Phosphoprotein</keyword>
<comment type="subcellular location">
    <subcellularLocation>
        <location evidence="1">Nucleus</location>
    </subcellularLocation>
</comment>
<evidence type="ECO:0000256" key="1">
    <source>
        <dbReference type="ARBA" id="ARBA00004123"/>
    </source>
</evidence>
<keyword evidence="12" id="KW-0539">Nucleus</keyword>
<comment type="caution">
    <text evidence="17">The sequence shown here is derived from an EMBL/GenBank/DDBJ whole genome shotgun (WGS) entry which is preliminary data.</text>
</comment>
<keyword evidence="9" id="KW-0862">Zinc</keyword>
<feature type="domain" description="RNA polymerase N-terminal" evidence="16">
    <location>
        <begin position="220"/>
        <end position="521"/>
    </location>
</feature>
<dbReference type="NCBIfam" id="NF006336">
    <property type="entry name" value="PRK08566.1"/>
    <property type="match status" value="1"/>
</dbReference>
<dbReference type="InterPro" id="IPR000722">
    <property type="entry name" value="RNA_pol_asu"/>
</dbReference>
<reference evidence="17 18" key="1">
    <citation type="submission" date="2019-01" db="EMBL/GenBank/DDBJ databases">
        <title>Genomes sequencing and comparative genomics of infectious freshwater microsporidia, Cucumispora dikerogammari and Thelohania contejeani.</title>
        <authorList>
            <person name="Cormier A."/>
            <person name="Giraud I."/>
            <person name="Wattier R."/>
            <person name="Teixeira M."/>
            <person name="Grandjean F."/>
            <person name="Rigaud T."/>
            <person name="Cordaux R."/>
        </authorList>
    </citation>
    <scope>NUCLEOTIDE SEQUENCE [LARGE SCALE GENOMIC DNA]</scope>
    <source>
        <strain evidence="17">T1</strain>
        <tissue evidence="17">Spores</tissue>
    </source>
</reference>
<dbReference type="Gene3D" id="1.10.274.100">
    <property type="entry name" value="RNA polymerase Rpb1, domain 3"/>
    <property type="match status" value="1"/>
</dbReference>
<dbReference type="InterPro" id="IPR007083">
    <property type="entry name" value="RNA_pol_Rpb1_4"/>
</dbReference>
<keyword evidence="10" id="KW-0238">DNA-binding</keyword>
<dbReference type="Pfam" id="PF04998">
    <property type="entry name" value="RNA_pol_Rpb1_5"/>
    <property type="match status" value="1"/>
</dbReference>
<dbReference type="Gene3D" id="6.20.50.80">
    <property type="match status" value="1"/>
</dbReference>
<evidence type="ECO:0000256" key="7">
    <source>
        <dbReference type="ARBA" id="ARBA00022723"/>
    </source>
</evidence>
<proteinExistence type="inferred from homology"/>
<dbReference type="InterPro" id="IPR045867">
    <property type="entry name" value="DNA-dir_RpoC_beta_prime"/>
</dbReference>
<dbReference type="PANTHER" id="PTHR19376:SF37">
    <property type="entry name" value="DNA-DIRECTED RNA POLYMERASE II SUBUNIT RPB1"/>
    <property type="match status" value="1"/>
</dbReference>